<dbReference type="KEGG" id="aten:116304722"/>
<dbReference type="OrthoDB" id="347018at2759"/>
<dbReference type="HAMAP" id="MF_01454">
    <property type="entry name" value="GTPase_Obg"/>
    <property type="match status" value="1"/>
</dbReference>
<name>A0A6P8IT32_ACTTE</name>
<dbReference type="PRINTS" id="PR00326">
    <property type="entry name" value="GTP1OBG"/>
</dbReference>
<dbReference type="NCBIfam" id="TIGR00231">
    <property type="entry name" value="small_GTP"/>
    <property type="match status" value="1"/>
</dbReference>
<dbReference type="CDD" id="cd01898">
    <property type="entry name" value="Obg"/>
    <property type="match status" value="1"/>
</dbReference>
<dbReference type="PANTHER" id="PTHR11702">
    <property type="entry name" value="DEVELOPMENTALLY REGULATED GTP-BINDING PROTEIN-RELATED"/>
    <property type="match status" value="1"/>
</dbReference>
<feature type="region of interest" description="Disordered" evidence="5">
    <location>
        <begin position="39"/>
        <end position="63"/>
    </location>
</feature>
<accession>A0A6P8IT32</accession>
<dbReference type="Pfam" id="PF01926">
    <property type="entry name" value="MMR_HSR1"/>
    <property type="match status" value="1"/>
</dbReference>
<evidence type="ECO:0000256" key="4">
    <source>
        <dbReference type="ARBA" id="ARBA00023134"/>
    </source>
</evidence>
<gene>
    <name evidence="9" type="primary">LOC116304722</name>
</gene>
<dbReference type="InterPro" id="IPR005225">
    <property type="entry name" value="Small_GTP-bd"/>
</dbReference>
<feature type="domain" description="OBG-type G" evidence="6">
    <location>
        <begin position="178"/>
        <end position="342"/>
    </location>
</feature>
<sequence>MKLYHRTLTYSVWRHYCSTQKDRQFIDWKKIVIKAGNGGDGSAHFRRKKCQPRAGPDGGDGGHGGSVLLVADASYKELAHVQKHNKAGDGEGGKQNDCHGRTASNLFIKVPLGTVATHYKTVIADMCTEGQHTVIAHGGRGGLGNAHFKSATNQSPEIATPGTLGEEKVIELELKTIADVGLVGFPNAGKSTLLRAISKAKPAVAAYPFTTLNPYVGMIEYDDYHQIAVADIPGLISGAHLNKGLGHSFLRHIERCRCLLYVLDISQNDPLKQFSSLQQELELYKEGLSRRPAAVVANKIDTVENFKSKNLVEELDLPVIPVSALFGQGIGVLKTKIRLLFQTSLNRV</sequence>
<evidence type="ECO:0000256" key="3">
    <source>
        <dbReference type="ARBA" id="ARBA00022741"/>
    </source>
</evidence>
<protein>
    <submittedName>
        <fullName evidence="9">GTPase Obg-like isoform X1</fullName>
    </submittedName>
</protein>
<dbReference type="FunFam" id="2.70.210.12:FF:000001">
    <property type="entry name" value="GTPase Obg"/>
    <property type="match status" value="1"/>
</dbReference>
<dbReference type="InterPro" id="IPR014100">
    <property type="entry name" value="GTP-bd_Obg/CgtA"/>
</dbReference>
<dbReference type="Proteomes" id="UP000515163">
    <property type="component" value="Unplaced"/>
</dbReference>
<evidence type="ECO:0000313" key="8">
    <source>
        <dbReference type="Proteomes" id="UP000515163"/>
    </source>
</evidence>
<dbReference type="InterPro" id="IPR036726">
    <property type="entry name" value="GTP1_OBG_dom_sf"/>
</dbReference>
<dbReference type="PANTHER" id="PTHR11702:SF31">
    <property type="entry name" value="MITOCHONDRIAL RIBOSOME-ASSOCIATED GTPASE 2"/>
    <property type="match status" value="1"/>
</dbReference>
<dbReference type="InterPro" id="IPR027417">
    <property type="entry name" value="P-loop_NTPase"/>
</dbReference>
<dbReference type="SUPFAM" id="SSF52540">
    <property type="entry name" value="P-loop containing nucleoside triphosphate hydrolases"/>
    <property type="match status" value="1"/>
</dbReference>
<dbReference type="SUPFAM" id="SSF82051">
    <property type="entry name" value="Obg GTP-binding protein N-terminal domain"/>
    <property type="match status" value="1"/>
</dbReference>
<comment type="similarity">
    <text evidence="1">Belongs to the TRAFAC class OBG-HflX-like GTPase superfamily. OBG GTPase family.</text>
</comment>
<dbReference type="GO" id="GO:0042254">
    <property type="term" value="P:ribosome biogenesis"/>
    <property type="evidence" value="ECO:0007669"/>
    <property type="project" value="UniProtKB-UniRule"/>
</dbReference>
<dbReference type="Gene3D" id="2.70.210.12">
    <property type="entry name" value="GTP1/OBG domain"/>
    <property type="match status" value="1"/>
</dbReference>
<reference evidence="9" key="1">
    <citation type="submission" date="2025-08" db="UniProtKB">
        <authorList>
            <consortium name="RefSeq"/>
        </authorList>
    </citation>
    <scope>IDENTIFICATION</scope>
    <source>
        <tissue evidence="9">Tentacle</tissue>
    </source>
</reference>
<dbReference type="GO" id="GO:0005739">
    <property type="term" value="C:mitochondrion"/>
    <property type="evidence" value="ECO:0007669"/>
    <property type="project" value="TreeGrafter"/>
</dbReference>
<dbReference type="PROSITE" id="PS51883">
    <property type="entry name" value="OBG"/>
    <property type="match status" value="1"/>
</dbReference>
<dbReference type="GO" id="GO:0003924">
    <property type="term" value="F:GTPase activity"/>
    <property type="evidence" value="ECO:0007669"/>
    <property type="project" value="InterPro"/>
</dbReference>
<evidence type="ECO:0000256" key="2">
    <source>
        <dbReference type="ARBA" id="ARBA00022517"/>
    </source>
</evidence>
<dbReference type="PIRSF" id="PIRSF002401">
    <property type="entry name" value="GTP_bd_Obg/CgtA"/>
    <property type="match status" value="1"/>
</dbReference>
<feature type="domain" description="Obg" evidence="7">
    <location>
        <begin position="23"/>
        <end position="177"/>
    </location>
</feature>
<dbReference type="InterPro" id="IPR006073">
    <property type="entry name" value="GTP-bd"/>
</dbReference>
<dbReference type="GO" id="GO:0000287">
    <property type="term" value="F:magnesium ion binding"/>
    <property type="evidence" value="ECO:0007669"/>
    <property type="project" value="InterPro"/>
</dbReference>
<dbReference type="PROSITE" id="PS51710">
    <property type="entry name" value="G_OBG"/>
    <property type="match status" value="1"/>
</dbReference>
<dbReference type="Gene3D" id="3.40.50.300">
    <property type="entry name" value="P-loop containing nucleotide triphosphate hydrolases"/>
    <property type="match status" value="1"/>
</dbReference>
<keyword evidence="8" id="KW-1185">Reference proteome</keyword>
<evidence type="ECO:0000256" key="5">
    <source>
        <dbReference type="SAM" id="MobiDB-lite"/>
    </source>
</evidence>
<organism evidence="8 9">
    <name type="scientific">Actinia tenebrosa</name>
    <name type="common">Australian red waratah sea anemone</name>
    <dbReference type="NCBI Taxonomy" id="6105"/>
    <lineage>
        <taxon>Eukaryota</taxon>
        <taxon>Metazoa</taxon>
        <taxon>Cnidaria</taxon>
        <taxon>Anthozoa</taxon>
        <taxon>Hexacorallia</taxon>
        <taxon>Actiniaria</taxon>
        <taxon>Actiniidae</taxon>
        <taxon>Actinia</taxon>
    </lineage>
</organism>
<dbReference type="NCBIfam" id="TIGR02729">
    <property type="entry name" value="Obg_CgtA"/>
    <property type="match status" value="1"/>
</dbReference>
<dbReference type="GeneID" id="116304722"/>
<proteinExistence type="inferred from homology"/>
<dbReference type="Pfam" id="PF01018">
    <property type="entry name" value="GTP1_OBG"/>
    <property type="match status" value="1"/>
</dbReference>
<keyword evidence="2" id="KW-0690">Ribosome biogenesis</keyword>
<evidence type="ECO:0000256" key="1">
    <source>
        <dbReference type="ARBA" id="ARBA00007699"/>
    </source>
</evidence>
<dbReference type="InterPro" id="IPR045086">
    <property type="entry name" value="OBG_GTPase"/>
</dbReference>
<dbReference type="AlphaFoldDB" id="A0A6P8IT32"/>
<dbReference type="GO" id="GO:0005525">
    <property type="term" value="F:GTP binding"/>
    <property type="evidence" value="ECO:0007669"/>
    <property type="project" value="UniProtKB-KW"/>
</dbReference>
<dbReference type="InParanoid" id="A0A6P8IT32"/>
<evidence type="ECO:0000259" key="7">
    <source>
        <dbReference type="PROSITE" id="PS51883"/>
    </source>
</evidence>
<dbReference type="FunCoup" id="A0A6P8IT32">
    <property type="interactions" value="698"/>
</dbReference>
<keyword evidence="3" id="KW-0547">Nucleotide-binding</keyword>
<dbReference type="RefSeq" id="XP_031570356.1">
    <property type="nucleotide sequence ID" value="XM_031714496.1"/>
</dbReference>
<evidence type="ECO:0000259" key="6">
    <source>
        <dbReference type="PROSITE" id="PS51710"/>
    </source>
</evidence>
<dbReference type="InterPro" id="IPR031167">
    <property type="entry name" value="G_OBG"/>
</dbReference>
<dbReference type="InterPro" id="IPR006169">
    <property type="entry name" value="GTP1_OBG_dom"/>
</dbReference>
<evidence type="ECO:0000313" key="9">
    <source>
        <dbReference type="RefSeq" id="XP_031570356.1"/>
    </source>
</evidence>
<dbReference type="NCBIfam" id="NF008956">
    <property type="entry name" value="PRK12299.1"/>
    <property type="match status" value="1"/>
</dbReference>
<keyword evidence="4" id="KW-0342">GTP-binding</keyword>